<name>A0A0M4MR40_LEPIR</name>
<organism evidence="1">
    <name type="scientific">Leptospira interrogans serovar Hardjo str. Norma</name>
    <dbReference type="NCBI Taxonomy" id="1279460"/>
    <lineage>
        <taxon>Bacteria</taxon>
        <taxon>Pseudomonadati</taxon>
        <taxon>Spirochaetota</taxon>
        <taxon>Spirochaetia</taxon>
        <taxon>Leptospirales</taxon>
        <taxon>Leptospiraceae</taxon>
        <taxon>Leptospira</taxon>
    </lineage>
</organism>
<dbReference type="InterPro" id="IPR011989">
    <property type="entry name" value="ARM-like"/>
</dbReference>
<dbReference type="EMBL" id="CP012603">
    <property type="protein sequence ID" value="ALE37338.1"/>
    <property type="molecule type" value="Genomic_DNA"/>
</dbReference>
<dbReference type="Gene3D" id="1.25.10.10">
    <property type="entry name" value="Leucine-rich Repeat Variant"/>
    <property type="match status" value="3"/>
</dbReference>
<protein>
    <recommendedName>
        <fullName evidence="3">HEAT repeat protein</fullName>
    </recommendedName>
</protein>
<dbReference type="InterPro" id="IPR016024">
    <property type="entry name" value="ARM-type_fold"/>
</dbReference>
<dbReference type="PANTHER" id="PTHR12697:SF5">
    <property type="entry name" value="DEOXYHYPUSINE HYDROXYLASE"/>
    <property type="match status" value="1"/>
</dbReference>
<evidence type="ECO:0008006" key="3">
    <source>
        <dbReference type="Google" id="ProtNLM"/>
    </source>
</evidence>
<dbReference type="PANTHER" id="PTHR12697">
    <property type="entry name" value="PBS LYASE HEAT-LIKE PROTEIN"/>
    <property type="match status" value="1"/>
</dbReference>
<reference evidence="1 2" key="1">
    <citation type="journal article" date="2015" name="Genome Announc.">
        <title>Whole-Genome Sequence of Leptospira interrogans Serovar Hardjo Subtype Hardjoprajitno Strain Norma, Isolated from Cattle in a Leptospirosis Outbreak in Brazil.</title>
        <authorList>
            <person name="Cosate M.R."/>
            <person name="Soares S.C."/>
            <person name="Mendes T.A."/>
            <person name="Raittz R.T."/>
            <person name="Moreira E.C."/>
            <person name="Leite R."/>
            <person name="Fernandes G.R."/>
            <person name="Haddad J.P."/>
            <person name="Ortega J.M."/>
        </authorList>
    </citation>
    <scope>NUCLEOTIDE SEQUENCE [LARGE SCALE GENOMIC DNA]</scope>
    <source>
        <strain evidence="1 2">Norma</strain>
    </source>
</reference>
<dbReference type="AlphaFoldDB" id="A0A0M4MR40"/>
<dbReference type="Proteomes" id="UP000056502">
    <property type="component" value="Chromosome I"/>
</dbReference>
<dbReference type="SMART" id="SM00567">
    <property type="entry name" value="EZ_HEAT"/>
    <property type="match status" value="7"/>
</dbReference>
<dbReference type="SUPFAM" id="SSF48371">
    <property type="entry name" value="ARM repeat"/>
    <property type="match status" value="1"/>
</dbReference>
<dbReference type="Pfam" id="PF13646">
    <property type="entry name" value="HEAT_2"/>
    <property type="match status" value="3"/>
</dbReference>
<evidence type="ECO:0000313" key="1">
    <source>
        <dbReference type="EMBL" id="ALE37338.1"/>
    </source>
</evidence>
<accession>A0A0M4MR40</accession>
<dbReference type="PATRIC" id="fig|1279460.3.peg.101"/>
<proteinExistence type="predicted"/>
<evidence type="ECO:0000313" key="2">
    <source>
        <dbReference type="Proteomes" id="UP000056502"/>
    </source>
</evidence>
<gene>
    <name evidence="1" type="ORF">G436_0103</name>
</gene>
<dbReference type="GO" id="GO:0016491">
    <property type="term" value="F:oxidoreductase activity"/>
    <property type="evidence" value="ECO:0007669"/>
    <property type="project" value="TreeGrafter"/>
</dbReference>
<dbReference type="InterPro" id="IPR004155">
    <property type="entry name" value="PBS_lyase_HEAT"/>
</dbReference>
<sequence>MRLFSICIFILWSCEGPPRPEMLPVPEEKKEIPLEQVQEELNSENPQVRAQAILEISNRMYKPSLGKIRNLLKNDVNPAVKGTAAIALGTWKDKTSIPEIIKLFSKDSGVTPEILLEALARMGDPSCANTILPFLQSQDHTLRLIAVDTLVRIGADSAGKAILNLARKNQDPKIAKTYAMALGKLKVRSAESYLMELAKMAEPSPTLAATYLALGRISSKKSIPILIRGLAGDFDKGSENSMIALIEIKSPAAITPTIPILKHKNRDVRYRAVNVLSEIPSSQTGPKVLKILEENEPNSVGPAALVLGRIGFKPARPTIEKSFINSQLPDREMIGRSLGYLGDKKSIPVLLNVLKESEGEGRYGAVWSLGVLQATEVLDDLIAASKSKDSKLSLLAIEALGFLGSPKALSTLTALAEKNPDSSSIIVSAIASIPGEESRKVLEDFAQKKNVSLQQVAISELGERKERASIPVLMKILHENEEVSFKLLMLSLSSITGKNFHSRNEWLNWYKLNFK</sequence>